<gene>
    <name evidence="1" type="ORF">I7I52_07548</name>
</gene>
<organism evidence="1 2">
    <name type="scientific">Ajellomyces capsulatus</name>
    <name type="common">Darling's disease fungus</name>
    <name type="synonym">Histoplasma capsulatum</name>
    <dbReference type="NCBI Taxonomy" id="5037"/>
    <lineage>
        <taxon>Eukaryota</taxon>
        <taxon>Fungi</taxon>
        <taxon>Dikarya</taxon>
        <taxon>Ascomycota</taxon>
        <taxon>Pezizomycotina</taxon>
        <taxon>Eurotiomycetes</taxon>
        <taxon>Eurotiomycetidae</taxon>
        <taxon>Onygenales</taxon>
        <taxon>Ajellomycetaceae</taxon>
        <taxon>Histoplasma</taxon>
    </lineage>
</organism>
<comment type="caution">
    <text evidence="1">The sequence shown here is derived from an EMBL/GenBank/DDBJ whole genome shotgun (WGS) entry which is preliminary data.</text>
</comment>
<dbReference type="AlphaFoldDB" id="A0A8H7YIS2"/>
<dbReference type="VEuPathDB" id="FungiDB:I7I52_07548"/>
<name>A0A8H7YIS2_AJECA</name>
<evidence type="ECO:0000313" key="2">
    <source>
        <dbReference type="Proteomes" id="UP000670092"/>
    </source>
</evidence>
<sequence length="111" mass="12596">MTFSPSFDGRRDFSSVRLHLELVISPILFCNLPIIVPSDSEPFLRRLSLRENRPPTPSGWVREFFPGISFEGLADSTSCFCEENIPFHVAERDGSIGVQPRTTSLRWVITL</sequence>
<reference evidence="1 2" key="1">
    <citation type="submission" date="2021-01" db="EMBL/GenBank/DDBJ databases">
        <title>Chromosome-level genome assembly of a human fungal pathogen reveals clustering of transcriptionally co-regulated genes.</title>
        <authorList>
            <person name="Voorhies M."/>
            <person name="Cohen S."/>
            <person name="Shea T.P."/>
            <person name="Petrus S."/>
            <person name="Munoz J.F."/>
            <person name="Poplawski S."/>
            <person name="Goldman W.E."/>
            <person name="Michael T."/>
            <person name="Cuomo C.A."/>
            <person name="Sil A."/>
            <person name="Beyhan S."/>
        </authorList>
    </citation>
    <scope>NUCLEOTIDE SEQUENCE [LARGE SCALE GENOMIC DNA]</scope>
    <source>
        <strain evidence="1 2">G184AR</strain>
    </source>
</reference>
<dbReference type="Proteomes" id="UP000670092">
    <property type="component" value="Unassembled WGS sequence"/>
</dbReference>
<dbReference type="EMBL" id="JAEVHI010000005">
    <property type="protein sequence ID" value="KAG5290505.1"/>
    <property type="molecule type" value="Genomic_DNA"/>
</dbReference>
<protein>
    <submittedName>
        <fullName evidence="1">Uncharacterized protein</fullName>
    </submittedName>
</protein>
<accession>A0A8H7YIS2</accession>
<evidence type="ECO:0000313" key="1">
    <source>
        <dbReference type="EMBL" id="KAG5290505.1"/>
    </source>
</evidence>
<proteinExistence type="predicted"/>